<organism evidence="4 5">
    <name type="scientific">Pristionchus mayeri</name>
    <dbReference type="NCBI Taxonomy" id="1317129"/>
    <lineage>
        <taxon>Eukaryota</taxon>
        <taxon>Metazoa</taxon>
        <taxon>Ecdysozoa</taxon>
        <taxon>Nematoda</taxon>
        <taxon>Chromadorea</taxon>
        <taxon>Rhabditida</taxon>
        <taxon>Rhabditina</taxon>
        <taxon>Diplogasteromorpha</taxon>
        <taxon>Diplogasteroidea</taxon>
        <taxon>Neodiplogasteridae</taxon>
        <taxon>Pristionchus</taxon>
    </lineage>
</organism>
<gene>
    <name evidence="3" type="ORF">PMAYCL1PPCAC_17983</name>
    <name evidence="4" type="ORF">PMAYCL1PPCAC_24487</name>
</gene>
<protein>
    <recommendedName>
        <fullName evidence="2">C2H2-type domain-containing protein</fullName>
    </recommendedName>
</protein>
<dbReference type="GO" id="GO:0008270">
    <property type="term" value="F:zinc ion binding"/>
    <property type="evidence" value="ECO:0007669"/>
    <property type="project" value="UniProtKB-KW"/>
</dbReference>
<comment type="caution">
    <text evidence="4">The sequence shown here is derived from an EMBL/GenBank/DDBJ whole genome shotgun (WGS) entry which is preliminary data.</text>
</comment>
<dbReference type="InterPro" id="IPR041661">
    <property type="entry name" value="ZN622/Rei1/Reh1_Znf-C2H2"/>
</dbReference>
<dbReference type="InterPro" id="IPR052797">
    <property type="entry name" value="RegFact_GeneExpr_CellDeath"/>
</dbReference>
<dbReference type="EMBL" id="BTRK01000005">
    <property type="protein sequence ID" value="GMR54292.1"/>
    <property type="molecule type" value="Genomic_DNA"/>
</dbReference>
<feature type="domain" description="C2H2-type" evidence="2">
    <location>
        <begin position="69"/>
        <end position="97"/>
    </location>
</feature>
<evidence type="ECO:0000259" key="2">
    <source>
        <dbReference type="PROSITE" id="PS50157"/>
    </source>
</evidence>
<keyword evidence="5" id="KW-1185">Reference proteome</keyword>
<evidence type="ECO:0000313" key="4">
    <source>
        <dbReference type="EMBL" id="GMR54292.1"/>
    </source>
</evidence>
<keyword evidence="1" id="KW-0479">Metal-binding</keyword>
<dbReference type="Gene3D" id="3.30.160.60">
    <property type="entry name" value="Classic Zinc Finger"/>
    <property type="match status" value="1"/>
</dbReference>
<dbReference type="PANTHER" id="PTHR33936">
    <property type="entry name" value="PROTEIN CBG17840"/>
    <property type="match status" value="1"/>
</dbReference>
<evidence type="ECO:0000313" key="5">
    <source>
        <dbReference type="Proteomes" id="UP001328107"/>
    </source>
</evidence>
<keyword evidence="1" id="KW-0863">Zinc-finger</keyword>
<accession>A0AAN5D225</accession>
<dbReference type="Proteomes" id="UP001328107">
    <property type="component" value="Unassembled WGS sequence"/>
</dbReference>
<dbReference type="PANTHER" id="PTHR33936:SF24">
    <property type="entry name" value="C2H2-TYPE DOMAIN-CONTAINING PROTEIN"/>
    <property type="match status" value="1"/>
</dbReference>
<dbReference type="Pfam" id="PF12756">
    <property type="entry name" value="zf-C2H2_2"/>
    <property type="match status" value="1"/>
</dbReference>
<dbReference type="PROSITE" id="PS00028">
    <property type="entry name" value="ZINC_FINGER_C2H2_1"/>
    <property type="match status" value="1"/>
</dbReference>
<evidence type="ECO:0000256" key="1">
    <source>
        <dbReference type="PROSITE-ProRule" id="PRU00042"/>
    </source>
</evidence>
<dbReference type="InterPro" id="IPR013087">
    <property type="entry name" value="Znf_C2H2_type"/>
</dbReference>
<evidence type="ECO:0000313" key="3">
    <source>
        <dbReference type="EMBL" id="GMR47788.1"/>
    </source>
</evidence>
<reference evidence="5" key="1">
    <citation type="submission" date="2022-10" db="EMBL/GenBank/DDBJ databases">
        <title>Genome assembly of Pristionchus species.</title>
        <authorList>
            <person name="Yoshida K."/>
            <person name="Sommer R.J."/>
        </authorList>
    </citation>
    <scope>NUCLEOTIDE SEQUENCE [LARGE SCALE GENOMIC DNA]</scope>
    <source>
        <strain evidence="5">RS5460</strain>
    </source>
</reference>
<keyword evidence="1" id="KW-0862">Zinc</keyword>
<name>A0AAN5D225_9BILA</name>
<reference evidence="4" key="2">
    <citation type="submission" date="2023-06" db="EMBL/GenBank/DDBJ databases">
        <title>Genome assembly of Pristionchus species.</title>
        <authorList>
            <person name="Yoshida K."/>
            <person name="Sommer R.J."/>
        </authorList>
    </citation>
    <scope>NUCLEOTIDE SEQUENCE</scope>
    <source>
        <strain evidence="4 5">RS5460</strain>
    </source>
</reference>
<sequence>MSQTAATHICTELKPSGDVCNYETTRIGNLDRHLQTEHGFTAEAIDGLRKKRREEKGAARLKDETNLPEVCPACEKRFASKESLRKHVSRFHKEDKPGAATNVRCPVEECAVDGLRSREELAEHCRMDHSEAGEFEVIERNFESMEEMEKWKHRVETLSMASFTKDSNKGARQYYWCSRGNKSRTKEDSQLNRISKRTQSHCSAFLNVSFLRCLLAFIRCSFSH</sequence>
<dbReference type="AlphaFoldDB" id="A0AAN5D225"/>
<dbReference type="SMART" id="SM00355">
    <property type="entry name" value="ZnF_C2H2"/>
    <property type="match status" value="3"/>
</dbReference>
<dbReference type="EMBL" id="BTRK01000004">
    <property type="protein sequence ID" value="GMR47788.1"/>
    <property type="molecule type" value="Genomic_DNA"/>
</dbReference>
<proteinExistence type="predicted"/>
<dbReference type="PROSITE" id="PS50157">
    <property type="entry name" value="ZINC_FINGER_C2H2_2"/>
    <property type="match status" value="1"/>
</dbReference>